<dbReference type="InterPro" id="IPR029044">
    <property type="entry name" value="Nucleotide-diphossugar_trans"/>
</dbReference>
<organism evidence="3 4">
    <name type="scientific">Jeotgalicoccus meleagridis</name>
    <dbReference type="NCBI Taxonomy" id="2759181"/>
    <lineage>
        <taxon>Bacteria</taxon>
        <taxon>Bacillati</taxon>
        <taxon>Bacillota</taxon>
        <taxon>Bacilli</taxon>
        <taxon>Bacillales</taxon>
        <taxon>Staphylococcaceae</taxon>
        <taxon>Jeotgalicoccus</taxon>
    </lineage>
</organism>
<dbReference type="CDD" id="cd00761">
    <property type="entry name" value="Glyco_tranf_GTA_type"/>
    <property type="match status" value="1"/>
</dbReference>
<keyword evidence="4" id="KW-1185">Reference proteome</keyword>
<dbReference type="SUPFAM" id="SSF53448">
    <property type="entry name" value="Nucleotide-diphospho-sugar transferases"/>
    <property type="match status" value="1"/>
</dbReference>
<dbReference type="SUPFAM" id="SSF53756">
    <property type="entry name" value="UDP-Glycosyltransferase/glycogen phosphorylase"/>
    <property type="match status" value="1"/>
</dbReference>
<dbReference type="Proteomes" id="UP000589351">
    <property type="component" value="Unassembled WGS sequence"/>
</dbReference>
<evidence type="ECO:0000313" key="4">
    <source>
        <dbReference type="Proteomes" id="UP000589351"/>
    </source>
</evidence>
<comment type="caution">
    <text evidence="3">The sequence shown here is derived from an EMBL/GenBank/DDBJ whole genome shotgun (WGS) entry which is preliminary data.</text>
</comment>
<evidence type="ECO:0000313" key="3">
    <source>
        <dbReference type="EMBL" id="CAD2079710.1"/>
    </source>
</evidence>
<proteinExistence type="inferred from homology"/>
<feature type="domain" description="Glycosyltransferase 2-like" evidence="2">
    <location>
        <begin position="43"/>
        <end position="188"/>
    </location>
</feature>
<gene>
    <name evidence="3" type="primary">epsH</name>
    <name evidence="3" type="ORF">JEODO184_01742</name>
</gene>
<accession>A0A6V7RN14</accession>
<dbReference type="Gene3D" id="3.90.550.10">
    <property type="entry name" value="Spore Coat Polysaccharide Biosynthesis Protein SpsA, Chain A"/>
    <property type="match status" value="1"/>
</dbReference>
<dbReference type="GO" id="GO:0016758">
    <property type="term" value="F:hexosyltransferase activity"/>
    <property type="evidence" value="ECO:0007669"/>
    <property type="project" value="UniProtKB-ARBA"/>
</dbReference>
<reference evidence="3 4" key="1">
    <citation type="submission" date="2020-07" db="EMBL/GenBank/DDBJ databases">
        <authorList>
            <person name="Criscuolo A."/>
        </authorList>
    </citation>
    <scope>NUCLEOTIDE SEQUENCE [LARGE SCALE GENOMIC DNA]</scope>
    <source>
        <strain evidence="3">CIP111649</strain>
    </source>
</reference>
<keyword evidence="3" id="KW-0808">Transferase</keyword>
<dbReference type="RefSeq" id="WP_185126248.1">
    <property type="nucleotide sequence ID" value="NZ_CAJEWD010000008.1"/>
</dbReference>
<sequence length="718" mass="83609">MSNLKIRERLKEIKQIKRAILKDEAVAEEESILQASDKPHGISLIIPVHRGEDFIKTLVNSLNKQSLDQRYYEVIFIFNGDYKESESLLETLNKEFVYQILYSERGVGRARNVGINNAKYAYISFLDVDDTLSEDYLKHSLEEAEPFTILLNQLHEIVDNRDDHGNNVINKELNKNNQYPNHYFDVGKNLSLNGAKVIPTNFLLHSQFNEHLNNGEDVALYAEIVTVFKPIIKINQETAIYFRYKGQGTLSRTKVSFQFNVLDRIHVIDDMQNLLRYEDDLDVRNLLIDRMRSQALFINKYLVEHIEDYSKVIDLIRLKQDEFYPYQQVNKDLAETLYVSYCFPPFVDTSGIVMAKRINQNKEPVDVVHNDMTAVRAMDPSLEIIADPYIDTRHMIHTPSSFSSAVHIQAFVEKALKRTDLTKYKKIYSRALWPGSHMAAFYMKEEASNVTWHAEFSDPILYDIKNQERKGSYFTIKEVEKLKKKAPDAYSKYFDTNLYNMCEVLPFVFADEIIFTNNNQAETMLDRFDEDFKNMVREKATISSHPSLDEYYYNIEKNYVNLNHQVFNIGYFGNFYETRSATDIIRIAKGIKELNFDARLYIFTNDTSKVRSQVITEGLSDIVFVESYLKYFEFLNAAKEFDCLILSDANTKAYKDKNPYLPSKYSDYKASGTQIWALYEDGSPLNELSLNEEVIKLKSELGNEDEINEVLKTLMKNV</sequence>
<name>A0A6V7RN14_9STAP</name>
<dbReference type="Pfam" id="PF00535">
    <property type="entry name" value="Glycos_transf_2"/>
    <property type="match status" value="1"/>
</dbReference>
<evidence type="ECO:0000259" key="2">
    <source>
        <dbReference type="Pfam" id="PF00535"/>
    </source>
</evidence>
<evidence type="ECO:0000256" key="1">
    <source>
        <dbReference type="ARBA" id="ARBA00006739"/>
    </source>
</evidence>
<dbReference type="InterPro" id="IPR001173">
    <property type="entry name" value="Glyco_trans_2-like"/>
</dbReference>
<dbReference type="PANTHER" id="PTHR22916">
    <property type="entry name" value="GLYCOSYLTRANSFERASE"/>
    <property type="match status" value="1"/>
</dbReference>
<comment type="similarity">
    <text evidence="1">Belongs to the glycosyltransferase 2 family.</text>
</comment>
<dbReference type="AlphaFoldDB" id="A0A6V7RN14"/>
<dbReference type="EMBL" id="CAJEWD010000008">
    <property type="protein sequence ID" value="CAD2079710.1"/>
    <property type="molecule type" value="Genomic_DNA"/>
</dbReference>
<protein>
    <submittedName>
        <fullName evidence="3">Glycosyltransferase EpsH</fullName>
    </submittedName>
</protein>
<dbReference type="PANTHER" id="PTHR22916:SF3">
    <property type="entry name" value="UDP-GLCNAC:BETAGAL BETA-1,3-N-ACETYLGLUCOSAMINYLTRANSFERASE-LIKE PROTEIN 1"/>
    <property type="match status" value="1"/>
</dbReference>